<sequence>MPAGLTVADILVGLVPLLAAGVVVGIFRWRRKDEIFTDVTPGLVPVAGASDRTERVRRGVEYSGPVAVRFNPPDNSTPALSGTVIDGIVHGRDLTATLVDLALRGIVTLEKETTPKGKDDWRIARTGVGEETLAEHERVLLDALLAGKRSVLLGSLRQADVAQRWRNAEIAVYRAVVDRGWYRKHPRSRNGLLSFLGVALILAACGAGLVAAAAENHWQWVPLGVGLGVGGVLLIWRGRGRTPRTALGSAARIQALGYEEYLKTAEAGQLRHEELAGEIRSMLPYAVAFGVAPHVASVLGDALRSARIAEGSEAALDMAVEAAFDPGLFYLMDGLVDLVGSVDLSALADVDPGDALSGLLDGFDGLGDALSDLGDGIGDLIPGDGCLDGCDGCDVGCIDF</sequence>
<name>A0ABW2AXN8_9MICO</name>
<keyword evidence="1" id="KW-1133">Transmembrane helix</keyword>
<evidence type="ECO:0000313" key="3">
    <source>
        <dbReference type="EMBL" id="MFC6715474.1"/>
    </source>
</evidence>
<reference evidence="4" key="1">
    <citation type="journal article" date="2019" name="Int. J. Syst. Evol. Microbiol.">
        <title>The Global Catalogue of Microorganisms (GCM) 10K type strain sequencing project: providing services to taxonomists for standard genome sequencing and annotation.</title>
        <authorList>
            <consortium name="The Broad Institute Genomics Platform"/>
            <consortium name="The Broad Institute Genome Sequencing Center for Infectious Disease"/>
            <person name="Wu L."/>
            <person name="Ma J."/>
        </authorList>
    </citation>
    <scope>NUCLEOTIDE SEQUENCE [LARGE SCALE GENOMIC DNA]</scope>
    <source>
        <strain evidence="4">NBRC 106593</strain>
    </source>
</reference>
<feature type="transmembrane region" description="Helical" evidence="1">
    <location>
        <begin position="6"/>
        <end position="27"/>
    </location>
</feature>
<dbReference type="RefSeq" id="WP_377824605.1">
    <property type="nucleotide sequence ID" value="NZ_JBHSWJ010000002.1"/>
</dbReference>
<comment type="caution">
    <text evidence="3">The sequence shown here is derived from an EMBL/GenBank/DDBJ whole genome shotgun (WGS) entry which is preliminary data.</text>
</comment>
<dbReference type="EMBL" id="JBHSWJ010000002">
    <property type="protein sequence ID" value="MFC6715474.1"/>
    <property type="molecule type" value="Genomic_DNA"/>
</dbReference>
<keyword evidence="1" id="KW-0812">Transmembrane</keyword>
<organism evidence="3 4">
    <name type="scientific">Branchiibius cervicis</name>
    <dbReference type="NCBI Taxonomy" id="908252"/>
    <lineage>
        <taxon>Bacteria</taxon>
        <taxon>Bacillati</taxon>
        <taxon>Actinomycetota</taxon>
        <taxon>Actinomycetes</taxon>
        <taxon>Micrococcales</taxon>
        <taxon>Dermacoccaceae</taxon>
        <taxon>Branchiibius</taxon>
    </lineage>
</organism>
<proteinExistence type="predicted"/>
<dbReference type="Pfam" id="PF20990">
    <property type="entry name" value="DUF2207_C"/>
    <property type="match status" value="1"/>
</dbReference>
<evidence type="ECO:0000259" key="2">
    <source>
        <dbReference type="Pfam" id="PF20990"/>
    </source>
</evidence>
<dbReference type="InterPro" id="IPR048389">
    <property type="entry name" value="YciQ-like_C"/>
</dbReference>
<feature type="transmembrane region" description="Helical" evidence="1">
    <location>
        <begin position="192"/>
        <end position="214"/>
    </location>
</feature>
<dbReference type="Proteomes" id="UP001596356">
    <property type="component" value="Unassembled WGS sequence"/>
</dbReference>
<gene>
    <name evidence="3" type="ORF">ACFQBT_17295</name>
</gene>
<evidence type="ECO:0000256" key="1">
    <source>
        <dbReference type="SAM" id="Phobius"/>
    </source>
</evidence>
<feature type="transmembrane region" description="Helical" evidence="1">
    <location>
        <begin position="220"/>
        <end position="236"/>
    </location>
</feature>
<accession>A0ABW2AXN8</accession>
<keyword evidence="4" id="KW-1185">Reference proteome</keyword>
<feature type="domain" description="Predicted membrane protein YciQ-like C-terminal" evidence="2">
    <location>
        <begin position="70"/>
        <end position="297"/>
    </location>
</feature>
<keyword evidence="1" id="KW-0472">Membrane</keyword>
<protein>
    <submittedName>
        <fullName evidence="3">DUF2207 family protein</fullName>
    </submittedName>
</protein>
<evidence type="ECO:0000313" key="4">
    <source>
        <dbReference type="Proteomes" id="UP001596356"/>
    </source>
</evidence>